<name>A0ABW4G2I6_9ACTN</name>
<dbReference type="Proteomes" id="UP001597097">
    <property type="component" value="Unassembled WGS sequence"/>
</dbReference>
<reference evidence="2" key="1">
    <citation type="journal article" date="2019" name="Int. J. Syst. Evol. Microbiol.">
        <title>The Global Catalogue of Microorganisms (GCM) 10K type strain sequencing project: providing services to taxonomists for standard genome sequencing and annotation.</title>
        <authorList>
            <consortium name="The Broad Institute Genomics Platform"/>
            <consortium name="The Broad Institute Genome Sequencing Center for Infectious Disease"/>
            <person name="Wu L."/>
            <person name="Ma J."/>
        </authorList>
    </citation>
    <scope>NUCLEOTIDE SEQUENCE [LARGE SCALE GENOMIC DNA]</scope>
    <source>
        <strain evidence="2">CGMCC 1.15399</strain>
    </source>
</reference>
<evidence type="ECO:0000313" key="1">
    <source>
        <dbReference type="EMBL" id="MFD1536957.1"/>
    </source>
</evidence>
<accession>A0ABW4G2I6</accession>
<sequence>MTPYRFPSLVADCHAMLLRLSGRVPDGLIAEARDRLVAEDLESLAKAVAVAVAERGVPLADRDAGLLTGLLASAGVHATLTAEPDAAGPAWEFAPAPLAVLRVHRERIGRCLDLTDTKDLALADTLLDDRDTTMIELVAARSGALGLWRAWRFPPDGPPGPRAKRVYLAEVAPDTDPCLLALRAQVALSERGEADPQVEVYTDASALPPYQRTAQARSSLLWAPTRPYAFHRARVYDAVDGGTGPGFHADHPLMTDSAQRERIIGYLTSATVIRDNPVLRDDIVNPSRHRVVPWSFRTDGAWIWSDAVAYYLREHALAPETDFLAHLGGAGARPPSLDTVTWFRARAALFRRATPAT</sequence>
<proteinExistence type="predicted"/>
<dbReference type="EMBL" id="JBHUCM010000007">
    <property type="protein sequence ID" value="MFD1536957.1"/>
    <property type="molecule type" value="Genomic_DNA"/>
</dbReference>
<evidence type="ECO:0000313" key="2">
    <source>
        <dbReference type="Proteomes" id="UP001597097"/>
    </source>
</evidence>
<organism evidence="1 2">
    <name type="scientific">Nonomuraea guangzhouensis</name>
    <dbReference type="NCBI Taxonomy" id="1291555"/>
    <lineage>
        <taxon>Bacteria</taxon>
        <taxon>Bacillati</taxon>
        <taxon>Actinomycetota</taxon>
        <taxon>Actinomycetes</taxon>
        <taxon>Streptosporangiales</taxon>
        <taxon>Streptosporangiaceae</taxon>
        <taxon>Nonomuraea</taxon>
    </lineage>
</organism>
<comment type="caution">
    <text evidence="1">The sequence shown here is derived from an EMBL/GenBank/DDBJ whole genome shotgun (WGS) entry which is preliminary data.</text>
</comment>
<dbReference type="RefSeq" id="WP_219527901.1">
    <property type="nucleotide sequence ID" value="NZ_JAHKRM010000003.1"/>
</dbReference>
<protein>
    <submittedName>
        <fullName evidence="1">Uncharacterized protein</fullName>
    </submittedName>
</protein>
<gene>
    <name evidence="1" type="ORF">ACFSJ0_07930</name>
</gene>
<keyword evidence="2" id="KW-1185">Reference proteome</keyword>